<evidence type="ECO:0000313" key="3">
    <source>
        <dbReference type="Proteomes" id="UP000287033"/>
    </source>
</evidence>
<comment type="caution">
    <text evidence="2">The sequence shown here is derived from an EMBL/GenBank/DDBJ whole genome shotgun (WGS) entry which is preliminary data.</text>
</comment>
<gene>
    <name evidence="2" type="ORF">chiPu_0027014</name>
</gene>
<dbReference type="AlphaFoldDB" id="A0A401TK01"/>
<evidence type="ECO:0000313" key="2">
    <source>
        <dbReference type="EMBL" id="GCC42965.1"/>
    </source>
</evidence>
<reference evidence="2 3" key="1">
    <citation type="journal article" date="2018" name="Nat. Ecol. Evol.">
        <title>Shark genomes provide insights into elasmobranch evolution and the origin of vertebrates.</title>
        <authorList>
            <person name="Hara Y"/>
            <person name="Yamaguchi K"/>
            <person name="Onimaru K"/>
            <person name="Kadota M"/>
            <person name="Koyanagi M"/>
            <person name="Keeley SD"/>
            <person name="Tatsumi K"/>
            <person name="Tanaka K"/>
            <person name="Motone F"/>
            <person name="Kageyama Y"/>
            <person name="Nozu R"/>
            <person name="Adachi N"/>
            <person name="Nishimura O"/>
            <person name="Nakagawa R"/>
            <person name="Tanegashima C"/>
            <person name="Kiyatake I"/>
            <person name="Matsumoto R"/>
            <person name="Murakumo K"/>
            <person name="Nishida K"/>
            <person name="Terakita A"/>
            <person name="Kuratani S"/>
            <person name="Sato K"/>
            <person name="Hyodo S Kuraku.S."/>
        </authorList>
    </citation>
    <scope>NUCLEOTIDE SEQUENCE [LARGE SCALE GENOMIC DNA]</scope>
</reference>
<name>A0A401TK01_CHIPU</name>
<evidence type="ECO:0000256" key="1">
    <source>
        <dbReference type="SAM" id="MobiDB-lite"/>
    </source>
</evidence>
<keyword evidence="3" id="KW-1185">Reference proteome</keyword>
<feature type="region of interest" description="Disordered" evidence="1">
    <location>
        <begin position="1"/>
        <end position="27"/>
    </location>
</feature>
<accession>A0A401TK01</accession>
<dbReference type="EMBL" id="BEZZ01092701">
    <property type="protein sequence ID" value="GCC42965.1"/>
    <property type="molecule type" value="Genomic_DNA"/>
</dbReference>
<organism evidence="2 3">
    <name type="scientific">Chiloscyllium punctatum</name>
    <name type="common">Brownbanded bambooshark</name>
    <name type="synonym">Hemiscyllium punctatum</name>
    <dbReference type="NCBI Taxonomy" id="137246"/>
    <lineage>
        <taxon>Eukaryota</taxon>
        <taxon>Metazoa</taxon>
        <taxon>Chordata</taxon>
        <taxon>Craniata</taxon>
        <taxon>Vertebrata</taxon>
        <taxon>Chondrichthyes</taxon>
        <taxon>Elasmobranchii</taxon>
        <taxon>Galeomorphii</taxon>
        <taxon>Galeoidea</taxon>
        <taxon>Orectolobiformes</taxon>
        <taxon>Hemiscylliidae</taxon>
        <taxon>Chiloscyllium</taxon>
    </lineage>
</organism>
<protein>
    <submittedName>
        <fullName evidence="2">Uncharacterized protein</fullName>
    </submittedName>
</protein>
<dbReference type="Proteomes" id="UP000287033">
    <property type="component" value="Unassembled WGS sequence"/>
</dbReference>
<proteinExistence type="predicted"/>
<sequence>MLTHSDVSNKWGRSRQGRGSELTEGLTIQWDAGGRTSLTVGEPLVQWGDGTKVARLTDGQLGQWDDGKAGPHGGPVKHSPNRVTGGGP</sequence>
<feature type="region of interest" description="Disordered" evidence="1">
    <location>
        <begin position="58"/>
        <end position="88"/>
    </location>
</feature>